<feature type="compositionally biased region" description="Polar residues" evidence="1">
    <location>
        <begin position="269"/>
        <end position="278"/>
    </location>
</feature>
<proteinExistence type="predicted"/>
<comment type="caution">
    <text evidence="2">The sequence shown here is derived from an EMBL/GenBank/DDBJ whole genome shotgun (WGS) entry which is preliminary data.</text>
</comment>
<feature type="region of interest" description="Disordered" evidence="1">
    <location>
        <begin position="130"/>
        <end position="216"/>
    </location>
</feature>
<feature type="region of interest" description="Disordered" evidence="1">
    <location>
        <begin position="241"/>
        <end position="428"/>
    </location>
</feature>
<dbReference type="EMBL" id="CAVMBE010000018">
    <property type="protein sequence ID" value="CAK3978674.1"/>
    <property type="molecule type" value="Genomic_DNA"/>
</dbReference>
<feature type="compositionally biased region" description="Basic residues" evidence="1">
    <location>
        <begin position="249"/>
        <end position="259"/>
    </location>
</feature>
<protein>
    <submittedName>
        <fullName evidence="2">Uncharacterized protein</fullName>
    </submittedName>
</protein>
<dbReference type="AlphaFoldDB" id="A0AAI9EA43"/>
<feature type="compositionally biased region" description="Basic residues" evidence="1">
    <location>
        <begin position="419"/>
        <end position="428"/>
    </location>
</feature>
<evidence type="ECO:0000313" key="3">
    <source>
        <dbReference type="Proteomes" id="UP001296104"/>
    </source>
</evidence>
<name>A0AAI9EA43_9PEZI</name>
<feature type="compositionally biased region" description="Basic and acidic residues" evidence="1">
    <location>
        <begin position="310"/>
        <end position="328"/>
    </location>
</feature>
<evidence type="ECO:0000313" key="2">
    <source>
        <dbReference type="EMBL" id="CAK3978674.1"/>
    </source>
</evidence>
<feature type="compositionally biased region" description="Low complexity" evidence="1">
    <location>
        <begin position="279"/>
        <end position="291"/>
    </location>
</feature>
<reference evidence="2" key="1">
    <citation type="submission" date="2023-11" db="EMBL/GenBank/DDBJ databases">
        <authorList>
            <person name="Alioto T."/>
            <person name="Alioto T."/>
            <person name="Gomez Garrido J."/>
        </authorList>
    </citation>
    <scope>NUCLEOTIDE SEQUENCE</scope>
</reference>
<sequence length="428" mass="47243">MSRVKRQKLDRSSNAAYIASQPLFSTLKNATTTSLPAQEAHLTTARDVVQTLHVKIADNDNTHNDISRHQKYMDSVVKAWESAVDSYCEIFTEMVKITGPEPSEGREEGRRHLEFVAMLDSVKKAKSVVEEFRGTENSGESREDDHDEGSGIEVASEKNAQGKRKLADASPLSNGEIKEEEPQPKPQETKPGPPEKKSEMQAQKPSILDQDTRYDKTGTKVLWQKRELKVPYKSLSPAEMRAWDTIKRSEKRRKAKQATRARGTAGASNAETRSQSATAANGNQGNANPGAHRSASVGVATIQFEDVSEEVERRLKAKADKRAAEKAKKGEKKRKRESEGSNVATIAQEENPAAADEDNITVTPKPLKKKPRRHSAEGSEIQVNGNGTTKNEADGKSGKLPKRKQHEEEAAAEEGSKQATKKRKKAKM</sequence>
<accession>A0AAI9EA43</accession>
<organism evidence="2 3">
    <name type="scientific">Lecanosticta acicola</name>
    <dbReference type="NCBI Taxonomy" id="111012"/>
    <lineage>
        <taxon>Eukaryota</taxon>
        <taxon>Fungi</taxon>
        <taxon>Dikarya</taxon>
        <taxon>Ascomycota</taxon>
        <taxon>Pezizomycotina</taxon>
        <taxon>Dothideomycetes</taxon>
        <taxon>Dothideomycetidae</taxon>
        <taxon>Mycosphaerellales</taxon>
        <taxon>Mycosphaerellaceae</taxon>
        <taxon>Lecanosticta</taxon>
    </lineage>
</organism>
<keyword evidence="3" id="KW-1185">Reference proteome</keyword>
<feature type="compositionally biased region" description="Polar residues" evidence="1">
    <location>
        <begin position="381"/>
        <end position="390"/>
    </location>
</feature>
<feature type="compositionally biased region" description="Basic and acidic residues" evidence="1">
    <location>
        <begin position="130"/>
        <end position="144"/>
    </location>
</feature>
<dbReference type="Proteomes" id="UP001296104">
    <property type="component" value="Unassembled WGS sequence"/>
</dbReference>
<evidence type="ECO:0000256" key="1">
    <source>
        <dbReference type="SAM" id="MobiDB-lite"/>
    </source>
</evidence>
<gene>
    <name evidence="2" type="ORF">LECACI_7A003728</name>
</gene>